<evidence type="ECO:0000256" key="1">
    <source>
        <dbReference type="ARBA" id="ARBA00006484"/>
    </source>
</evidence>
<accession>A0A401QWC6</accession>
<dbReference type="GO" id="GO:0016491">
    <property type="term" value="F:oxidoreductase activity"/>
    <property type="evidence" value="ECO:0007669"/>
    <property type="project" value="UniProtKB-KW"/>
</dbReference>
<dbReference type="Pfam" id="PF13561">
    <property type="entry name" value="adh_short_C2"/>
    <property type="match status" value="1"/>
</dbReference>
<dbReference type="PANTHER" id="PTHR42879:SF2">
    <property type="entry name" value="3-OXOACYL-[ACYL-CARRIER-PROTEIN] REDUCTASE FABG"/>
    <property type="match status" value="1"/>
</dbReference>
<dbReference type="InterPro" id="IPR002347">
    <property type="entry name" value="SDR_fam"/>
</dbReference>
<evidence type="ECO:0000256" key="2">
    <source>
        <dbReference type="ARBA" id="ARBA00023002"/>
    </source>
</evidence>
<dbReference type="InterPro" id="IPR050259">
    <property type="entry name" value="SDR"/>
</dbReference>
<name>A0A401QWC6_STRNR</name>
<gene>
    <name evidence="4" type="ORF">SALB_02385</name>
</gene>
<dbReference type="InterPro" id="IPR036291">
    <property type="entry name" value="NAD(P)-bd_dom_sf"/>
</dbReference>
<evidence type="ECO:0000259" key="3">
    <source>
        <dbReference type="SMART" id="SM00822"/>
    </source>
</evidence>
<organism evidence="4 5">
    <name type="scientific">Streptomyces noursei</name>
    <name type="common">Streptomyces albulus</name>
    <dbReference type="NCBI Taxonomy" id="1971"/>
    <lineage>
        <taxon>Bacteria</taxon>
        <taxon>Bacillati</taxon>
        <taxon>Actinomycetota</taxon>
        <taxon>Actinomycetes</taxon>
        <taxon>Kitasatosporales</taxon>
        <taxon>Streptomycetaceae</taxon>
        <taxon>Streptomyces</taxon>
    </lineage>
</organism>
<protein>
    <submittedName>
        <fullName evidence="4">Short-chain dehydrogenase</fullName>
    </submittedName>
</protein>
<evidence type="ECO:0000313" key="5">
    <source>
        <dbReference type="Proteomes" id="UP000288351"/>
    </source>
</evidence>
<dbReference type="SMART" id="SM00822">
    <property type="entry name" value="PKS_KR"/>
    <property type="match status" value="1"/>
</dbReference>
<dbReference type="FunFam" id="3.40.50.720:FF:000173">
    <property type="entry name" value="3-oxoacyl-[acyl-carrier protein] reductase"/>
    <property type="match status" value="1"/>
</dbReference>
<dbReference type="RefSeq" id="WP_037635893.1">
    <property type="nucleotide sequence ID" value="NZ_BHXC01000006.1"/>
</dbReference>
<dbReference type="Proteomes" id="UP000288351">
    <property type="component" value="Unassembled WGS sequence"/>
</dbReference>
<reference evidence="4 5" key="1">
    <citation type="journal article" date="2019" name="Microbiol. Resour. Announc.">
        <title>Draft Genome Sequence of the Most Traditional epsilon-Poly-l-Lysine Producer, Streptomyces albulus NBRC14147.</title>
        <authorList>
            <person name="Yamanaka K."/>
            <person name="Hamano Y."/>
        </authorList>
    </citation>
    <scope>NUCLEOTIDE SEQUENCE [LARGE SCALE GENOMIC DNA]</scope>
    <source>
        <strain evidence="4 5">NBRC 14147</strain>
    </source>
</reference>
<dbReference type="Gene3D" id="3.40.50.720">
    <property type="entry name" value="NAD(P)-binding Rossmann-like Domain"/>
    <property type="match status" value="1"/>
</dbReference>
<evidence type="ECO:0000313" key="4">
    <source>
        <dbReference type="EMBL" id="GCB89697.1"/>
    </source>
</evidence>
<proteinExistence type="inferred from homology"/>
<sequence>MTGAIGRVALVTGASSGIGAATARLLAGRGMRVVVNYLRNTTAAEEVVADIGAAGGQAMAVQADVREPAAIERMVEQVQAAWGGIDVLVHNALIPYAVKSFQDMTWEELGGKIDAEMHAAFAVAKAVLPAMRGQGWGRIVYISTGLSRRPRQGMIALGAAKAALEQFARYLAQELGPQGVTVNIVAAGPVEDTRMGSVLDEKIKERQVALTPMGRLARPADVAQAVAFYAGEDNAFMTGTTAAVNGGMSMD</sequence>
<dbReference type="AlphaFoldDB" id="A0A401QWC6"/>
<dbReference type="PRINTS" id="PR00081">
    <property type="entry name" value="GDHRDH"/>
</dbReference>
<comment type="similarity">
    <text evidence="1">Belongs to the short-chain dehydrogenases/reductases (SDR) family.</text>
</comment>
<dbReference type="SUPFAM" id="SSF51735">
    <property type="entry name" value="NAD(P)-binding Rossmann-fold domains"/>
    <property type="match status" value="1"/>
</dbReference>
<dbReference type="EMBL" id="BHXC01000006">
    <property type="protein sequence ID" value="GCB89697.1"/>
    <property type="molecule type" value="Genomic_DNA"/>
</dbReference>
<feature type="domain" description="Ketoreductase" evidence="3">
    <location>
        <begin position="7"/>
        <end position="193"/>
    </location>
</feature>
<dbReference type="InterPro" id="IPR057326">
    <property type="entry name" value="KR_dom"/>
</dbReference>
<keyword evidence="2" id="KW-0560">Oxidoreductase</keyword>
<dbReference type="PANTHER" id="PTHR42879">
    <property type="entry name" value="3-OXOACYL-(ACYL-CARRIER-PROTEIN) REDUCTASE"/>
    <property type="match status" value="1"/>
</dbReference>
<comment type="caution">
    <text evidence="4">The sequence shown here is derived from an EMBL/GenBank/DDBJ whole genome shotgun (WGS) entry which is preliminary data.</text>
</comment>